<organism evidence="1">
    <name type="scientific">Tanacetum cinerariifolium</name>
    <name type="common">Dalmatian daisy</name>
    <name type="synonym">Chrysanthemum cinerariifolium</name>
    <dbReference type="NCBI Taxonomy" id="118510"/>
    <lineage>
        <taxon>Eukaryota</taxon>
        <taxon>Viridiplantae</taxon>
        <taxon>Streptophyta</taxon>
        <taxon>Embryophyta</taxon>
        <taxon>Tracheophyta</taxon>
        <taxon>Spermatophyta</taxon>
        <taxon>Magnoliopsida</taxon>
        <taxon>eudicotyledons</taxon>
        <taxon>Gunneridae</taxon>
        <taxon>Pentapetalae</taxon>
        <taxon>asterids</taxon>
        <taxon>campanulids</taxon>
        <taxon>Asterales</taxon>
        <taxon>Asteraceae</taxon>
        <taxon>Asteroideae</taxon>
        <taxon>Anthemideae</taxon>
        <taxon>Anthemidinae</taxon>
        <taxon>Tanacetum</taxon>
    </lineage>
</organism>
<feature type="non-terminal residue" evidence="1">
    <location>
        <position position="1"/>
    </location>
</feature>
<dbReference type="AlphaFoldDB" id="A0A699X309"/>
<name>A0A699X309_TANCI</name>
<dbReference type="EMBL" id="BKCJ011787299">
    <property type="protein sequence ID" value="GFD52860.1"/>
    <property type="molecule type" value="Genomic_DNA"/>
</dbReference>
<proteinExistence type="predicted"/>
<reference evidence="1" key="1">
    <citation type="journal article" date="2019" name="Sci. Rep.">
        <title>Draft genome of Tanacetum cinerariifolium, the natural source of mosquito coil.</title>
        <authorList>
            <person name="Yamashiro T."/>
            <person name="Shiraishi A."/>
            <person name="Satake H."/>
            <person name="Nakayama K."/>
        </authorList>
    </citation>
    <scope>NUCLEOTIDE SEQUENCE</scope>
</reference>
<evidence type="ECO:0000313" key="1">
    <source>
        <dbReference type="EMBL" id="GFD52860.1"/>
    </source>
</evidence>
<sequence length="87" mass="9151">PQLGRLAAQVQAQGIHPGNVAVHQPAMRKGFGAIVGKIVVGSTHKIKHPPGPGARRVNHGAPQLARLPEARVRGVALEADVEGHRRT</sequence>
<accession>A0A699X309</accession>
<comment type="caution">
    <text evidence="1">The sequence shown here is derived from an EMBL/GenBank/DDBJ whole genome shotgun (WGS) entry which is preliminary data.</text>
</comment>
<protein>
    <submittedName>
        <fullName evidence="1">Uncharacterized protein</fullName>
    </submittedName>
</protein>
<gene>
    <name evidence="1" type="ORF">Tci_924829</name>
</gene>